<organism evidence="3 4">
    <name type="scientific">Thanatephorus cucumeris (strain AG1-IA)</name>
    <name type="common">Rice sheath blight fungus</name>
    <name type="synonym">Rhizoctonia solani</name>
    <dbReference type="NCBI Taxonomy" id="983506"/>
    <lineage>
        <taxon>Eukaryota</taxon>
        <taxon>Fungi</taxon>
        <taxon>Dikarya</taxon>
        <taxon>Basidiomycota</taxon>
        <taxon>Agaricomycotina</taxon>
        <taxon>Agaricomycetes</taxon>
        <taxon>Cantharellales</taxon>
        <taxon>Ceratobasidiaceae</taxon>
        <taxon>Rhizoctonia</taxon>
        <taxon>Rhizoctonia solani AG-1</taxon>
    </lineage>
</organism>
<feature type="compositionally biased region" description="Low complexity" evidence="2">
    <location>
        <begin position="207"/>
        <end position="229"/>
    </location>
</feature>
<feature type="compositionally biased region" description="Low complexity" evidence="2">
    <location>
        <begin position="159"/>
        <end position="188"/>
    </location>
</feature>
<keyword evidence="1" id="KW-0175">Coiled coil</keyword>
<dbReference type="AlphaFoldDB" id="L8X455"/>
<dbReference type="STRING" id="983506.L8X455"/>
<dbReference type="OrthoDB" id="2555634at2759"/>
<dbReference type="OMA" id="KPLMFRP"/>
<evidence type="ECO:0000256" key="2">
    <source>
        <dbReference type="SAM" id="MobiDB-lite"/>
    </source>
</evidence>
<comment type="caution">
    <text evidence="3">The sequence shown here is derived from an EMBL/GenBank/DDBJ whole genome shotgun (WGS) entry which is preliminary data.</text>
</comment>
<dbReference type="HOGENOM" id="CLU_044111_0_0_1"/>
<feature type="region of interest" description="Disordered" evidence="2">
    <location>
        <begin position="44"/>
        <end position="233"/>
    </location>
</feature>
<dbReference type="InterPro" id="IPR018800">
    <property type="entry name" value="PRCC"/>
</dbReference>
<dbReference type="PANTHER" id="PTHR13621">
    <property type="entry name" value="PROLINE-RICH PROTEIN PRCC"/>
    <property type="match status" value="1"/>
</dbReference>
<evidence type="ECO:0000313" key="3">
    <source>
        <dbReference type="EMBL" id="ELU43892.1"/>
    </source>
</evidence>
<feature type="compositionally biased region" description="Polar residues" evidence="2">
    <location>
        <begin position="64"/>
        <end position="73"/>
    </location>
</feature>
<feature type="coiled-coil region" evidence="1">
    <location>
        <begin position="369"/>
        <end position="403"/>
    </location>
</feature>
<keyword evidence="4" id="KW-1185">Reference proteome</keyword>
<gene>
    <name evidence="3" type="ORF">AG1IA_02082</name>
</gene>
<dbReference type="PANTHER" id="PTHR13621:SF2">
    <property type="entry name" value="PROLINE-RICH PROTEIN PRCC"/>
    <property type="match status" value="1"/>
</dbReference>
<dbReference type="EMBL" id="AFRT01000470">
    <property type="protein sequence ID" value="ELU43892.1"/>
    <property type="molecule type" value="Genomic_DNA"/>
</dbReference>
<protein>
    <submittedName>
        <fullName evidence="3">Mitotic checkpoint domain-containing protein</fullName>
    </submittedName>
</protein>
<evidence type="ECO:0000313" key="4">
    <source>
        <dbReference type="Proteomes" id="UP000011668"/>
    </source>
</evidence>
<name>L8X455_THACA</name>
<reference evidence="3 4" key="1">
    <citation type="journal article" date="2013" name="Nat. Commun.">
        <title>The evolution and pathogenic mechanisms of the rice sheath blight pathogen.</title>
        <authorList>
            <person name="Zheng A."/>
            <person name="Lin R."/>
            <person name="Xu L."/>
            <person name="Qin P."/>
            <person name="Tang C."/>
            <person name="Ai P."/>
            <person name="Zhang D."/>
            <person name="Liu Y."/>
            <person name="Sun Z."/>
            <person name="Feng H."/>
            <person name="Wang Y."/>
            <person name="Chen Y."/>
            <person name="Liang X."/>
            <person name="Fu R."/>
            <person name="Li Q."/>
            <person name="Zhang J."/>
            <person name="Yu X."/>
            <person name="Xie Z."/>
            <person name="Ding L."/>
            <person name="Guan P."/>
            <person name="Tang J."/>
            <person name="Liang Y."/>
            <person name="Wang S."/>
            <person name="Deng Q."/>
            <person name="Li S."/>
            <person name="Zhu J."/>
            <person name="Wang L."/>
            <person name="Liu H."/>
            <person name="Li P."/>
        </authorList>
    </citation>
    <scope>NUCLEOTIDE SEQUENCE [LARGE SCALE GENOMIC DNA]</scope>
    <source>
        <strain evidence="4">AG-1 IA</strain>
    </source>
</reference>
<proteinExistence type="predicted"/>
<dbReference type="Pfam" id="PF10253">
    <property type="entry name" value="PRCC"/>
    <property type="match status" value="1"/>
</dbReference>
<dbReference type="Proteomes" id="UP000011668">
    <property type="component" value="Unassembled WGS sequence"/>
</dbReference>
<evidence type="ECO:0000256" key="1">
    <source>
        <dbReference type="SAM" id="Coils"/>
    </source>
</evidence>
<sequence length="406" mass="43607">MMLCYLYTATARVAPPYLTPATTFDHPNLLYNFVMLGGLASYGSDSEGEEETKQTTPPPKTGDSKPSNGSLGSSLALPPPKKRRDGPVRITVEAPKFDDADDNDSERAQKKPRTLGPGTKGAGSSSLFSALPAPKNATPILPEPKRVLGGGGGPALNFSTASTTSSDTQSTSNGLFLPPAMAKAKAQAKPPPPAIESAPSVDFFSLGSTSAAPSIPTSGTAPSTSSSITLMSAPEVKDFEPPVPTLFDPYPGYYQLPSGEWAMHDPKYYKKVIEQLTSGPDLQTGNKSEAREFADRSKEDMATFDPSEELRQGQIAELEKRKAVTTTPSDAPAVPRMKANYSWCSMFDHQTELLYFIQVQKSTGLARSRHQLSTLLTEAYANREALEEKIAQGKRNRKEAGSKYGF</sequence>
<dbReference type="GO" id="GO:0005634">
    <property type="term" value="C:nucleus"/>
    <property type="evidence" value="ECO:0007669"/>
    <property type="project" value="TreeGrafter"/>
</dbReference>
<accession>L8X455</accession>